<reference evidence="8" key="1">
    <citation type="submission" date="2016-03" db="EMBL/GenBank/DDBJ databases">
        <authorList>
            <person name="Devillers Hugo."/>
        </authorList>
    </citation>
    <scope>NUCLEOTIDE SEQUENCE [LARGE SCALE GENOMIC DNA]</scope>
</reference>
<proteinExistence type="inferred from homology"/>
<evidence type="ECO:0000256" key="5">
    <source>
        <dbReference type="ARBA" id="ARBA00023128"/>
    </source>
</evidence>
<evidence type="ECO:0000256" key="6">
    <source>
        <dbReference type="RuleBase" id="RU363045"/>
    </source>
</evidence>
<evidence type="ECO:0000256" key="3">
    <source>
        <dbReference type="ARBA" id="ARBA00013287"/>
    </source>
</evidence>
<accession>A0A1G4KM84</accession>
<keyword evidence="8" id="KW-1185">Reference proteome</keyword>
<dbReference type="PANTHER" id="PTHR36959:SF2">
    <property type="entry name" value="ALTERED INHERITANCE OF MITOCHONDRIA PROTEIN 24, MITOCHONDRIAL"/>
    <property type="match status" value="1"/>
</dbReference>
<organism evidence="7 8">
    <name type="scientific">Lachancea nothofagi CBS 11611</name>
    <dbReference type="NCBI Taxonomy" id="1266666"/>
    <lineage>
        <taxon>Eukaryota</taxon>
        <taxon>Fungi</taxon>
        <taxon>Dikarya</taxon>
        <taxon>Ascomycota</taxon>
        <taxon>Saccharomycotina</taxon>
        <taxon>Saccharomycetes</taxon>
        <taxon>Saccharomycetales</taxon>
        <taxon>Saccharomycetaceae</taxon>
        <taxon>Lachancea</taxon>
    </lineage>
</organism>
<dbReference type="OrthoDB" id="5295771at2759"/>
<comment type="similarity">
    <text evidence="2 6">Belongs to the AIM24 family.</text>
</comment>
<sequence length="278" mass="30512">MCIPGADQMLKTTLRHTQGCTGSVALRRLSGISNFTTTKSGTAGGPFSQLPEFTPLQDSILVSLPASCSLYTKTDKINAFTVNSKAANQQLIYHDVDPNSKFSKISTCEEPVNAMLVSSSPMSNVLVVGFDNYKEGWFLTKPQESLMCYSGDLSFQADQQLVGRGIVALCGEGPVYQLKLEEGETAILNPDAILGFNRHVRLEAAGFTSRTVLPGLIRNWVSRYAGNYLERFNVLWHKSFDKDKVYCQVTGPGTVLLQTSFMPAAKSYSDDEFSKAFK</sequence>
<evidence type="ECO:0000313" key="8">
    <source>
        <dbReference type="Proteomes" id="UP000189911"/>
    </source>
</evidence>
<evidence type="ECO:0000256" key="1">
    <source>
        <dbReference type="ARBA" id="ARBA00004173"/>
    </source>
</evidence>
<keyword evidence="5 6" id="KW-0496">Mitochondrion</keyword>
<keyword evidence="4" id="KW-0809">Transit peptide</keyword>
<dbReference type="PANTHER" id="PTHR36959">
    <property type="entry name" value="ALTERED INHERITANCE OF MITOCHONDRIA PROTEIN 24, MITOCHONDRIAL"/>
    <property type="match status" value="1"/>
</dbReference>
<dbReference type="InterPro" id="IPR002838">
    <property type="entry name" value="AIM24"/>
</dbReference>
<gene>
    <name evidence="7" type="ORF">LANO_0H10924G</name>
</gene>
<dbReference type="Pfam" id="PF01987">
    <property type="entry name" value="AIM24"/>
    <property type="match status" value="1"/>
</dbReference>
<protein>
    <recommendedName>
        <fullName evidence="3 6">Altered inheritance of mitochondria protein 24, mitochondrial</fullName>
    </recommendedName>
</protein>
<name>A0A1G4KM84_9SACH</name>
<dbReference type="InterPro" id="IPR036983">
    <property type="entry name" value="AIM24_sf"/>
</dbReference>
<dbReference type="EMBL" id="LT598447">
    <property type="protein sequence ID" value="SCV05594.1"/>
    <property type="molecule type" value="Genomic_DNA"/>
</dbReference>
<dbReference type="SUPFAM" id="SSF51219">
    <property type="entry name" value="TRAP-like"/>
    <property type="match status" value="1"/>
</dbReference>
<comment type="subcellular location">
    <subcellularLocation>
        <location evidence="1 6">Mitochondrion</location>
    </subcellularLocation>
</comment>
<dbReference type="Proteomes" id="UP000189911">
    <property type="component" value="Chromosome H"/>
</dbReference>
<dbReference type="GO" id="GO:0007007">
    <property type="term" value="P:inner mitochondrial membrane organization"/>
    <property type="evidence" value="ECO:0007669"/>
    <property type="project" value="TreeGrafter"/>
</dbReference>
<dbReference type="GO" id="GO:0005743">
    <property type="term" value="C:mitochondrial inner membrane"/>
    <property type="evidence" value="ECO:0007669"/>
    <property type="project" value="TreeGrafter"/>
</dbReference>
<evidence type="ECO:0000256" key="2">
    <source>
        <dbReference type="ARBA" id="ARBA00009322"/>
    </source>
</evidence>
<evidence type="ECO:0000256" key="4">
    <source>
        <dbReference type="ARBA" id="ARBA00022946"/>
    </source>
</evidence>
<dbReference type="InterPro" id="IPR016031">
    <property type="entry name" value="Trp_RNA-bd_attenuator-like_dom"/>
</dbReference>
<evidence type="ECO:0000313" key="7">
    <source>
        <dbReference type="EMBL" id="SCV05594.1"/>
    </source>
</evidence>
<dbReference type="Gene3D" id="3.60.160.10">
    <property type="entry name" value="Mitochondrial biogenesis AIM24"/>
    <property type="match status" value="1"/>
</dbReference>
<dbReference type="AlphaFoldDB" id="A0A1G4KM84"/>